<dbReference type="RefSeq" id="XP_003001798.1">
    <property type="nucleotide sequence ID" value="XM_003001752.1"/>
</dbReference>
<evidence type="ECO:0000313" key="2">
    <source>
        <dbReference type="EMBL" id="EEY21947.1"/>
    </source>
</evidence>
<dbReference type="EMBL" id="DS985224">
    <property type="protein sequence ID" value="EEY21947.1"/>
    <property type="molecule type" value="Genomic_DNA"/>
</dbReference>
<keyword evidence="3" id="KW-1185">Reference proteome</keyword>
<dbReference type="eggNOG" id="ENOG502TFYN">
    <property type="taxonomic scope" value="Eukaryota"/>
</dbReference>
<dbReference type="HOGENOM" id="CLU_067634_0_0_1"/>
<reference evidence="3" key="1">
    <citation type="journal article" date="2011" name="PLoS Pathog.">
        <title>Comparative genomics yields insights into niche adaptation of plant vascular wilt pathogens.</title>
        <authorList>
            <person name="Klosterman S.J."/>
            <person name="Subbarao K.V."/>
            <person name="Kang S."/>
            <person name="Veronese P."/>
            <person name="Gold S.E."/>
            <person name="Thomma B.P.H.J."/>
            <person name="Chen Z."/>
            <person name="Henrissat B."/>
            <person name="Lee Y.-H."/>
            <person name="Park J."/>
            <person name="Garcia-Pedrajas M.D."/>
            <person name="Barbara D.J."/>
            <person name="Anchieta A."/>
            <person name="de Jonge R."/>
            <person name="Santhanam P."/>
            <person name="Maruthachalam K."/>
            <person name="Atallah Z."/>
            <person name="Amyotte S.G."/>
            <person name="Paz Z."/>
            <person name="Inderbitzin P."/>
            <person name="Hayes R.J."/>
            <person name="Heiman D.I."/>
            <person name="Young S."/>
            <person name="Zeng Q."/>
            <person name="Engels R."/>
            <person name="Galagan J."/>
            <person name="Cuomo C.A."/>
            <person name="Dobinson K.F."/>
            <person name="Ma L.-J."/>
        </authorList>
    </citation>
    <scope>NUCLEOTIDE SEQUENCE [LARGE SCALE GENOMIC DNA]</scope>
    <source>
        <strain evidence="3">VaMs.102 / ATCC MYA-4576 / FGSC 10136</strain>
    </source>
</reference>
<evidence type="ECO:0000313" key="3">
    <source>
        <dbReference type="Proteomes" id="UP000008698"/>
    </source>
</evidence>
<name>C9ST32_VERA1</name>
<sequence length="398" mass="44122">MSLSSRSSRHSQAPGSAPSTRAERLVGGLRLFNESDRTDVTPPPQSGVTPETPTFRAVAAAINLGLSMLETPLGTARLIDIGRAVLRGHRQFDNIYEDRPENMGWWVGLFLARLRSSFPTVVMTNHIGGEGQVQRANWARDGSRMRQWDPSLAGVLRLNKIIIENMVHAGNNATQTRSQPEMEAFETFMFLMGVTVAHEMLHLFIGFLVGYITPSTPPTITFLPELYNSVLADGSEVGESGRAWEGLVFGGTVDAFESRSSPLGTRQSGILYVIDGNQRARLLHHGCVRRSLDFSKLFLSCALVHVHADLLKDFDFPLQVTGPTMRLTQLDAQRRTMKQVRSSVLPPALRPSQNRASATVGLGEIQRYRQRHAYTYQGRPFENLRTIPLRPASLFASA</sequence>
<dbReference type="KEGG" id="val:VDBG_08057"/>
<gene>
    <name evidence="2" type="ORF">VDBG_08057</name>
</gene>
<dbReference type="Proteomes" id="UP000008698">
    <property type="component" value="Unassembled WGS sequence"/>
</dbReference>
<dbReference type="OMA" id="MAYINNQ"/>
<feature type="region of interest" description="Disordered" evidence="1">
    <location>
        <begin position="1"/>
        <end position="52"/>
    </location>
</feature>
<organism evidence="3">
    <name type="scientific">Verticillium alfalfae (strain VaMs.102 / ATCC MYA-4576 / FGSC 10136)</name>
    <name type="common">Verticillium wilt of alfalfa</name>
    <name type="synonym">Verticillium albo-atrum</name>
    <dbReference type="NCBI Taxonomy" id="526221"/>
    <lineage>
        <taxon>Eukaryota</taxon>
        <taxon>Fungi</taxon>
        <taxon>Dikarya</taxon>
        <taxon>Ascomycota</taxon>
        <taxon>Pezizomycotina</taxon>
        <taxon>Sordariomycetes</taxon>
        <taxon>Hypocreomycetidae</taxon>
        <taxon>Glomerellales</taxon>
        <taxon>Plectosphaerellaceae</taxon>
        <taxon>Verticillium</taxon>
    </lineage>
</organism>
<accession>C9ST32</accession>
<protein>
    <submittedName>
        <fullName evidence="2">Uncharacterized protein</fullName>
    </submittedName>
</protein>
<proteinExistence type="predicted"/>
<dbReference type="GeneID" id="9529938"/>
<dbReference type="AlphaFoldDB" id="C9ST32"/>
<evidence type="ECO:0000256" key="1">
    <source>
        <dbReference type="SAM" id="MobiDB-lite"/>
    </source>
</evidence>
<dbReference type="OrthoDB" id="5290015at2759"/>